<dbReference type="Gene3D" id="1.10.490.10">
    <property type="entry name" value="Globins"/>
    <property type="match status" value="1"/>
</dbReference>
<dbReference type="InterPro" id="IPR019795">
    <property type="entry name" value="Globin_bac-like_CS"/>
</dbReference>
<reference evidence="11" key="1">
    <citation type="journal article" date="2013" name="Int. J. Syst. Evol. Microbiol.">
        <title>Polycladomyces abyssicola gen. nov., sp. nov., a thermophilic filamentous bacterium isolated from hemipelagic sediment.</title>
        <authorList>
            <person name="Tsubouchi T."/>
            <person name="Shimane Y."/>
            <person name="Mori K."/>
            <person name="Usui K."/>
            <person name="Hiraki T."/>
            <person name="Tame A."/>
            <person name="Uematsu K."/>
            <person name="Maruyama T."/>
            <person name="Hatada Y."/>
        </authorList>
    </citation>
    <scope>NUCLEOTIDE SEQUENCE</scope>
    <source>
        <strain evidence="11">JIR-001</strain>
    </source>
</reference>
<dbReference type="PIRSF" id="PIRSF002030">
    <property type="entry name" value="Globin_Protozoa/Cyanobacteria"/>
    <property type="match status" value="1"/>
</dbReference>
<evidence type="ECO:0000313" key="11">
    <source>
        <dbReference type="EMBL" id="BCU80696.1"/>
    </source>
</evidence>
<evidence type="ECO:0000256" key="3">
    <source>
        <dbReference type="ARBA" id="ARBA00022617"/>
    </source>
</evidence>
<keyword evidence="2 8" id="KW-0813">Transport</keyword>
<dbReference type="InterPro" id="IPR012292">
    <property type="entry name" value="Globin/Proto"/>
</dbReference>
<dbReference type="Proteomes" id="UP000677436">
    <property type="component" value="Chromosome"/>
</dbReference>
<feature type="binding site" description="distal binding residue" evidence="10">
    <location>
        <position position="51"/>
    </location>
    <ligand>
        <name>heme</name>
        <dbReference type="ChEBI" id="CHEBI:30413"/>
    </ligand>
    <ligandPart>
        <name>Fe</name>
        <dbReference type="ChEBI" id="CHEBI:18248"/>
    </ligandPart>
</feature>
<keyword evidence="3 8" id="KW-0349">Heme</keyword>
<reference evidence="11" key="2">
    <citation type="journal article" date="2021" name="Microbiol. Resour. Announc.">
        <title>Complete Genome Sequence of Polycladomyces abyssicola JIR-001T, Isolated from Hemipelagic Sediment in Deep Seawater.</title>
        <authorList>
            <person name="Tsubouchi T."/>
            <person name="Kaneko Y."/>
        </authorList>
    </citation>
    <scope>NUCLEOTIDE SEQUENCE</scope>
    <source>
        <strain evidence="11">JIR-001</strain>
    </source>
</reference>
<dbReference type="GO" id="GO:0019825">
    <property type="term" value="F:oxygen binding"/>
    <property type="evidence" value="ECO:0007669"/>
    <property type="project" value="InterPro"/>
</dbReference>
<organism evidence="11 12">
    <name type="scientific">Polycladomyces abyssicola</name>
    <dbReference type="NCBI Taxonomy" id="1125966"/>
    <lineage>
        <taxon>Bacteria</taxon>
        <taxon>Bacillati</taxon>
        <taxon>Bacillota</taxon>
        <taxon>Bacilli</taxon>
        <taxon>Bacillales</taxon>
        <taxon>Thermoactinomycetaceae</taxon>
        <taxon>Polycladomyces</taxon>
    </lineage>
</organism>
<comment type="similarity">
    <text evidence="1 8">Belongs to the truncated hemoglobin family. Group I subfamily.</text>
</comment>
<evidence type="ECO:0000256" key="8">
    <source>
        <dbReference type="PIRNR" id="PIRNR002030"/>
    </source>
</evidence>
<accession>A0A8D5UC14</accession>
<gene>
    <name evidence="11" type="ORF">JIR001_04790</name>
</gene>
<evidence type="ECO:0000256" key="7">
    <source>
        <dbReference type="ARBA" id="ARBA00034496"/>
    </source>
</evidence>
<feature type="binding site" description="distal binding residue" evidence="10">
    <location>
        <position position="75"/>
    </location>
    <ligand>
        <name>heme</name>
        <dbReference type="ChEBI" id="CHEBI:30413"/>
    </ligand>
    <ligandPart>
        <name>Fe</name>
        <dbReference type="ChEBI" id="CHEBI:18248"/>
    </ligandPart>
</feature>
<keyword evidence="6 8" id="KW-0408">Iron</keyword>
<dbReference type="GO" id="GO:0046872">
    <property type="term" value="F:metal ion binding"/>
    <property type="evidence" value="ECO:0007669"/>
    <property type="project" value="UniProtKB-UniRule"/>
</dbReference>
<evidence type="ECO:0000313" key="12">
    <source>
        <dbReference type="Proteomes" id="UP000677436"/>
    </source>
</evidence>
<dbReference type="Pfam" id="PF01152">
    <property type="entry name" value="Bac_globin"/>
    <property type="match status" value="1"/>
</dbReference>
<dbReference type="EMBL" id="AP024601">
    <property type="protein sequence ID" value="BCU80696.1"/>
    <property type="molecule type" value="Genomic_DNA"/>
</dbReference>
<dbReference type="PROSITE" id="PS01213">
    <property type="entry name" value="GLOBIN_FAM_2"/>
    <property type="match status" value="1"/>
</dbReference>
<feature type="binding site" description="proximal binding residue" evidence="9">
    <location>
        <position position="75"/>
    </location>
    <ligand>
        <name>heme</name>
        <dbReference type="ChEBI" id="CHEBI:30413"/>
    </ligand>
    <ligandPart>
        <name>Fe</name>
        <dbReference type="ChEBI" id="CHEBI:18248"/>
    </ligandPart>
</feature>
<evidence type="ECO:0000256" key="4">
    <source>
        <dbReference type="ARBA" id="ARBA00022621"/>
    </source>
</evidence>
<keyword evidence="5 8" id="KW-0479">Metal-binding</keyword>
<evidence type="ECO:0000256" key="10">
    <source>
        <dbReference type="PIRSR" id="PIRSR601486-1"/>
    </source>
</evidence>
<comment type="similarity">
    <text evidence="7">Belongs to the truncated hemoglobin family. Group II subfamily.</text>
</comment>
<evidence type="ECO:0000256" key="5">
    <source>
        <dbReference type="ARBA" id="ARBA00022723"/>
    </source>
</evidence>
<proteinExistence type="inferred from homology"/>
<dbReference type="AlphaFoldDB" id="A0A8D5UC14"/>
<evidence type="ECO:0000256" key="2">
    <source>
        <dbReference type="ARBA" id="ARBA00022448"/>
    </source>
</evidence>
<dbReference type="GO" id="GO:0005344">
    <property type="term" value="F:oxygen carrier activity"/>
    <property type="evidence" value="ECO:0007669"/>
    <property type="project" value="UniProtKB-UniRule"/>
</dbReference>
<dbReference type="PANTHER" id="PTHR47366:SF2">
    <property type="entry name" value="CHROMOSOME UNDETERMINED SCAFFOLD_37, WHOLE GENOME SHOTGUN SEQUENCE"/>
    <property type="match status" value="1"/>
</dbReference>
<comment type="cofactor">
    <cofactor evidence="9">
        <name>heme</name>
        <dbReference type="ChEBI" id="CHEBI:30413"/>
    </cofactor>
    <text evidence="9">Binds 1 heme group per subunit.</text>
</comment>
<dbReference type="KEGG" id="pabs:JIR001_04790"/>
<dbReference type="GO" id="GO:0020037">
    <property type="term" value="F:heme binding"/>
    <property type="evidence" value="ECO:0007669"/>
    <property type="project" value="InterPro"/>
</dbReference>
<name>A0A8D5UC14_9BACL</name>
<evidence type="ECO:0000256" key="1">
    <source>
        <dbReference type="ARBA" id="ARBA00009660"/>
    </source>
</evidence>
<dbReference type="CDD" id="cd00454">
    <property type="entry name" value="TrHb1_N"/>
    <property type="match status" value="1"/>
</dbReference>
<dbReference type="PANTHER" id="PTHR47366">
    <property type="entry name" value="TWO-ON-TWO HEMOGLOBIN-3"/>
    <property type="match status" value="1"/>
</dbReference>
<dbReference type="InterPro" id="IPR016339">
    <property type="entry name" value="Hemoglobin_trunc_I"/>
</dbReference>
<dbReference type="RefSeq" id="WP_212774036.1">
    <property type="nucleotide sequence ID" value="NZ_AP024601.1"/>
</dbReference>
<dbReference type="InterPro" id="IPR044203">
    <property type="entry name" value="GlbO/GLB3-like"/>
</dbReference>
<evidence type="ECO:0000256" key="6">
    <source>
        <dbReference type="ARBA" id="ARBA00023004"/>
    </source>
</evidence>
<dbReference type="InterPro" id="IPR001486">
    <property type="entry name" value="Hemoglobin_trunc"/>
</dbReference>
<keyword evidence="4 8" id="KW-0561">Oxygen transport</keyword>
<keyword evidence="12" id="KW-1185">Reference proteome</keyword>
<dbReference type="SUPFAM" id="SSF46458">
    <property type="entry name" value="Globin-like"/>
    <property type="match status" value="1"/>
</dbReference>
<evidence type="ECO:0000256" key="9">
    <source>
        <dbReference type="PIRSR" id="PIRSR002030-1"/>
    </source>
</evidence>
<dbReference type="InterPro" id="IPR009050">
    <property type="entry name" value="Globin-like_sf"/>
</dbReference>
<protein>
    <recommendedName>
        <fullName evidence="8">Group 1 truncated hemoglobin</fullName>
    </recommendedName>
</protein>
<sequence length="124" mass="14200">MSGTQTTTLFERLGGEEGIAAIVQTFYDRVLNDPLLQPFFRHTDMNRQRRHQTQFLIYATGGAPRYTGATMRKAHEGLGIRHQHFDAVVSHLAEALRQHQVKEEVITELAKRLETLRGEVVEEE</sequence>